<dbReference type="Gene3D" id="3.90.70.10">
    <property type="entry name" value="Cysteine proteinases"/>
    <property type="match status" value="1"/>
</dbReference>
<feature type="transmembrane region" description="Helical" evidence="1">
    <location>
        <begin position="7"/>
        <end position="26"/>
    </location>
</feature>
<keyword evidence="1" id="KW-0472">Membrane</keyword>
<evidence type="ECO:0000256" key="1">
    <source>
        <dbReference type="SAM" id="Phobius"/>
    </source>
</evidence>
<dbReference type="Proteomes" id="UP001299546">
    <property type="component" value="Unassembled WGS sequence"/>
</dbReference>
<comment type="caution">
    <text evidence="2">The sequence shown here is derived from an EMBL/GenBank/DDBJ whole genome shotgun (WGS) entry which is preliminary data.</text>
</comment>
<protein>
    <recommendedName>
        <fullName evidence="4">Peptidase C39-like domain-containing protein</fullName>
    </recommendedName>
</protein>
<organism evidence="2 3">
    <name type="scientific">Bariatricus massiliensis</name>
    <dbReference type="NCBI Taxonomy" id="1745713"/>
    <lineage>
        <taxon>Bacteria</taxon>
        <taxon>Bacillati</taxon>
        <taxon>Bacillota</taxon>
        <taxon>Clostridia</taxon>
        <taxon>Lachnospirales</taxon>
        <taxon>Lachnospiraceae</taxon>
        <taxon>Bariatricus</taxon>
    </lineage>
</organism>
<dbReference type="RefSeq" id="WP_227183866.1">
    <property type="nucleotide sequence ID" value="NZ_JAJCIQ010000022.1"/>
</dbReference>
<proteinExistence type="predicted"/>
<evidence type="ECO:0000313" key="3">
    <source>
        <dbReference type="Proteomes" id="UP001299546"/>
    </source>
</evidence>
<dbReference type="SUPFAM" id="SSF82171">
    <property type="entry name" value="DPP6 N-terminal domain-like"/>
    <property type="match status" value="1"/>
</dbReference>
<dbReference type="InterPro" id="IPR025660">
    <property type="entry name" value="Pept_his_AS"/>
</dbReference>
<sequence length="835" mass="93291">MIKKIAVRAGVLTAVFIAAVILFSYLTNRGNTDMSADMGSATLPRISFTTEGYEVNSLPGYKEDMVISSMRDTVTPVSDYMLDMNVEKYDAKVDSVTWQVYTLNGEECLQEETVKDVKDTVSMQFSAEKTMTAERVLKVILHLEDQDVYYYTRIVDAAEANYRTCLDFAQNFLETEMVKDKADSLSDVIEPSSEGDNTTLQTVTIHSDVDHVTWGDLKPAISGDVRWEVLECNENYTSIQLNYSVKCAGVTEDPDALYTVKEFFRIRVVGDKTYLLDYNRTMNQVFDGGEKALSQKGVLLGIAPADLEYKNNSEGTIVSFIQNNELWNYNKDNDEMSLVFSFASSESRDVRNLYDQHDIRIVSVDKNGNTIFTVCGYMNRGAHEGRSGAAVYYFDAEKSSVEEKAFVPSAKGYSVIKEEFGKYVYYSSKSERLYVMMDGTLYCVDMKEDTREVLVRGLTSGQYTASEDGHLLAYQSGGDLNQSQKITVLNLQTGDSFDVAAEGEEYIRPIGFIKNDFVYGTLRGADAGHTTAGQSVYPMYKLDIVNQKQEIVKNYQVQELYILDTFITDNMMTINRVSKNEDVYTPAAADYITNNEEAAESNIKLETYSDEVRQKVVRLAYEDGIRDTEAKLLKPKQVLFDKPMMVHFDEAETTGKYYVFALGELQGVYDKAAYAVQNADDLNGVAVSSKQAYVWEKSNKPSIYEVDNMEPFTAAEGENTLAACLRQMLTKEGKEADVVNELANGMAPEEILSGHIGGEGLDLTGCTTEQILYTISRETPVIAMTGGDHAVLLIGYNKTNVAYLDPADGQRYSVPITDLESMVEQNGNTFIGYAI</sequence>
<dbReference type="PROSITE" id="PS00639">
    <property type="entry name" value="THIOL_PROTEASE_HIS"/>
    <property type="match status" value="1"/>
</dbReference>
<keyword evidence="3" id="KW-1185">Reference proteome</keyword>
<reference evidence="2 3" key="1">
    <citation type="submission" date="2021-10" db="EMBL/GenBank/DDBJ databases">
        <title>Collection of gut derived symbiotic bacterial strains cultured from healthy donors.</title>
        <authorList>
            <person name="Lin H."/>
            <person name="Littmann E."/>
            <person name="Kohout C."/>
            <person name="Pamer E.G."/>
        </authorList>
    </citation>
    <scope>NUCLEOTIDE SEQUENCE [LARGE SCALE GENOMIC DNA]</scope>
    <source>
        <strain evidence="2 3">DFI.1.165</strain>
    </source>
</reference>
<dbReference type="EMBL" id="JAJCIS010000023">
    <property type="protein sequence ID" value="MCB7389361.1"/>
    <property type="molecule type" value="Genomic_DNA"/>
</dbReference>
<keyword evidence="1" id="KW-0812">Transmembrane</keyword>
<accession>A0ABS8DLM7</accession>
<name>A0ABS8DLM7_9FIRM</name>
<gene>
    <name evidence="2" type="ORF">LIZ65_18930</name>
</gene>
<evidence type="ECO:0000313" key="2">
    <source>
        <dbReference type="EMBL" id="MCB7389361.1"/>
    </source>
</evidence>
<evidence type="ECO:0008006" key="4">
    <source>
        <dbReference type="Google" id="ProtNLM"/>
    </source>
</evidence>
<keyword evidence="1" id="KW-1133">Transmembrane helix</keyword>